<accession>A0A926DY26</accession>
<dbReference type="SUPFAM" id="SSF117892">
    <property type="entry name" value="Band 7/SPFH domain"/>
    <property type="match status" value="1"/>
</dbReference>
<comment type="caution">
    <text evidence="3">The sequence shown here is derived from an EMBL/GenBank/DDBJ whole genome shotgun (WGS) entry which is preliminary data.</text>
</comment>
<dbReference type="Gene3D" id="3.30.479.30">
    <property type="entry name" value="Band 7 domain"/>
    <property type="match status" value="1"/>
</dbReference>
<reference evidence="3" key="1">
    <citation type="submission" date="2020-08" db="EMBL/GenBank/DDBJ databases">
        <title>Genome public.</title>
        <authorList>
            <person name="Liu C."/>
            <person name="Sun Q."/>
        </authorList>
    </citation>
    <scope>NUCLEOTIDE SEQUENCE</scope>
    <source>
        <strain evidence="3">NSJ-31</strain>
    </source>
</reference>
<dbReference type="InterPro" id="IPR001972">
    <property type="entry name" value="Stomatin_HflK_fam"/>
</dbReference>
<dbReference type="PANTHER" id="PTHR10264:SF83">
    <property type="entry name" value="BLL5629 PROTEIN"/>
    <property type="match status" value="1"/>
</dbReference>
<dbReference type="RefSeq" id="WP_249281851.1">
    <property type="nucleotide sequence ID" value="NZ_JACRST010000001.1"/>
</dbReference>
<dbReference type="InterPro" id="IPR001107">
    <property type="entry name" value="Band_7"/>
</dbReference>
<dbReference type="GO" id="GO:0005886">
    <property type="term" value="C:plasma membrane"/>
    <property type="evidence" value="ECO:0007669"/>
    <property type="project" value="InterPro"/>
</dbReference>
<comment type="similarity">
    <text evidence="1">Belongs to the band 7/mec-2 family.</text>
</comment>
<dbReference type="PRINTS" id="PR00721">
    <property type="entry name" value="STOMATIN"/>
</dbReference>
<evidence type="ECO:0000256" key="1">
    <source>
        <dbReference type="ARBA" id="ARBA00008164"/>
    </source>
</evidence>
<dbReference type="InterPro" id="IPR043202">
    <property type="entry name" value="Band-7_stomatin-like"/>
</dbReference>
<dbReference type="SMART" id="SM00244">
    <property type="entry name" value="PHB"/>
    <property type="match status" value="1"/>
</dbReference>
<dbReference type="CDD" id="cd13438">
    <property type="entry name" value="SPFH_eoslipins_u2"/>
    <property type="match status" value="1"/>
</dbReference>
<proteinExistence type="inferred from homology"/>
<feature type="domain" description="Band 7" evidence="2">
    <location>
        <begin position="130"/>
        <end position="292"/>
    </location>
</feature>
<dbReference type="Proteomes" id="UP000653127">
    <property type="component" value="Unassembled WGS sequence"/>
</dbReference>
<dbReference type="PANTHER" id="PTHR10264">
    <property type="entry name" value="BAND 7 PROTEIN-RELATED"/>
    <property type="match status" value="1"/>
</dbReference>
<protein>
    <submittedName>
        <fullName evidence="3">Slipin family protein</fullName>
    </submittedName>
</protein>
<dbReference type="EMBL" id="JACRST010000001">
    <property type="protein sequence ID" value="MBC8545709.1"/>
    <property type="molecule type" value="Genomic_DNA"/>
</dbReference>
<evidence type="ECO:0000313" key="3">
    <source>
        <dbReference type="EMBL" id="MBC8545709.1"/>
    </source>
</evidence>
<evidence type="ECO:0000259" key="2">
    <source>
        <dbReference type="SMART" id="SM00244"/>
    </source>
</evidence>
<name>A0A926DY26_9FIRM</name>
<dbReference type="InterPro" id="IPR036013">
    <property type="entry name" value="Band_7/SPFH_dom_sf"/>
</dbReference>
<dbReference type="Pfam" id="PF01145">
    <property type="entry name" value="Band_7"/>
    <property type="match status" value="1"/>
</dbReference>
<sequence>MKLILNENQCAYLMKDGVFQKLLFAGKHRINTLLGYTAKAVELSGEVNTCGIPADVLMANAEFAASTVRLQIPDDCIAVHSTDGMFSGVLTGKDYLFWNVHEKHTFQLLSLQNPEDAASVPAYLWRFIPARLYHKAEVGSGETALLYFDNQYQRSLSAGTYWFWSWSVTVTHKLYDLKIQQLEIGGQEILTADKVGVRLNLLCGYRITDPVELSVRIQNHREQLYAYVQLAARALVGRLSLDELLARKDTLGTELLKLLQAGQDAFCVEFSSAGIKDIILPGEIREIMNTVLVAEKNAQANVITRREEVASTRSLLNTARLMDENHTLYRLKELEYLEKVCDRVGNISLNGAGNVLEQLSGLLGAGKISAHASTQDGSDC</sequence>
<organism evidence="3 4">
    <name type="scientific">Ligaoa zhengdingensis</name>
    <dbReference type="NCBI Taxonomy" id="2763658"/>
    <lineage>
        <taxon>Bacteria</taxon>
        <taxon>Bacillati</taxon>
        <taxon>Bacillota</taxon>
        <taxon>Clostridia</taxon>
        <taxon>Eubacteriales</taxon>
        <taxon>Oscillospiraceae</taxon>
        <taxon>Ligaoa</taxon>
    </lineage>
</organism>
<keyword evidence="4" id="KW-1185">Reference proteome</keyword>
<gene>
    <name evidence="3" type="ORF">H8711_01990</name>
</gene>
<evidence type="ECO:0000313" key="4">
    <source>
        <dbReference type="Proteomes" id="UP000653127"/>
    </source>
</evidence>
<dbReference type="AlphaFoldDB" id="A0A926DY26"/>